<keyword evidence="4" id="KW-0762">Sugar transport</keyword>
<keyword evidence="3" id="KW-0963">Cytoplasm</keyword>
<dbReference type="GO" id="GO:0009401">
    <property type="term" value="P:phosphoenolpyruvate-dependent sugar phosphotransferase system"/>
    <property type="evidence" value="ECO:0007669"/>
    <property type="project" value="UniProtKB-KW"/>
</dbReference>
<evidence type="ECO:0000313" key="10">
    <source>
        <dbReference type="Proteomes" id="UP000051886"/>
    </source>
</evidence>
<keyword evidence="5" id="KW-0808">Transferase</keyword>
<evidence type="ECO:0000313" key="9">
    <source>
        <dbReference type="EMBL" id="KRO01286.1"/>
    </source>
</evidence>
<dbReference type="InterPro" id="IPR004720">
    <property type="entry name" value="PTS_IIB_sorbose-sp"/>
</dbReference>
<dbReference type="Gene3D" id="3.40.35.10">
    <property type="entry name" value="Phosphotransferase system, sorbose subfamily IIB component"/>
    <property type="match status" value="1"/>
</dbReference>
<keyword evidence="6" id="KW-0598">Phosphotransferase system</keyword>
<keyword evidence="10" id="KW-1185">Reference proteome</keyword>
<dbReference type="GO" id="GO:0008982">
    <property type="term" value="F:protein-N(PI)-phosphohistidine-sugar phosphotransferase activity"/>
    <property type="evidence" value="ECO:0007669"/>
    <property type="project" value="InterPro"/>
</dbReference>
<comment type="caution">
    <text evidence="9">The sequence shown here is derived from an EMBL/GenBank/DDBJ whole genome shotgun (WGS) entry which is preliminary data.</text>
</comment>
<dbReference type="AlphaFoldDB" id="A0A0R2LIB3"/>
<gene>
    <name evidence="9" type="ORF">IV66_GL000473</name>
</gene>
<feature type="domain" description="PTS EIIB type-4" evidence="8">
    <location>
        <begin position="1"/>
        <end position="152"/>
    </location>
</feature>
<keyword evidence="2" id="KW-0813">Transport</keyword>
<comment type="subcellular location">
    <subcellularLocation>
        <location evidence="1">Cytoplasm</location>
    </subcellularLocation>
</comment>
<proteinExistence type="predicted"/>
<dbReference type="InterPro" id="IPR036667">
    <property type="entry name" value="PTS_IIB_sorbose-sp_sf"/>
</dbReference>
<evidence type="ECO:0000259" key="8">
    <source>
        <dbReference type="PROSITE" id="PS51101"/>
    </source>
</evidence>
<reference evidence="9 10" key="1">
    <citation type="journal article" date="2015" name="Genome Announc.">
        <title>Expanding the biotechnology potential of lactobacilli through comparative genomics of 213 strains and associated genera.</title>
        <authorList>
            <person name="Sun Z."/>
            <person name="Harris H.M."/>
            <person name="McCann A."/>
            <person name="Guo C."/>
            <person name="Argimon S."/>
            <person name="Zhang W."/>
            <person name="Yang X."/>
            <person name="Jeffery I.B."/>
            <person name="Cooney J.C."/>
            <person name="Kagawa T.F."/>
            <person name="Liu W."/>
            <person name="Song Y."/>
            <person name="Salvetti E."/>
            <person name="Wrobel A."/>
            <person name="Rasinkangas P."/>
            <person name="Parkhill J."/>
            <person name="Rea M.C."/>
            <person name="O'Sullivan O."/>
            <person name="Ritari J."/>
            <person name="Douillard F.P."/>
            <person name="Paul Ross R."/>
            <person name="Yang R."/>
            <person name="Briner A.E."/>
            <person name="Felis G.E."/>
            <person name="de Vos W.M."/>
            <person name="Barrangou R."/>
            <person name="Klaenhammer T.R."/>
            <person name="Caufield P.W."/>
            <person name="Cui Y."/>
            <person name="Zhang H."/>
            <person name="O'Toole P.W."/>
        </authorList>
    </citation>
    <scope>NUCLEOTIDE SEQUENCE [LARGE SCALE GENOMIC DNA]</scope>
    <source>
        <strain evidence="9 10">NBRC 103219</strain>
    </source>
</reference>
<accession>A0A0R2LIB3</accession>
<protein>
    <recommendedName>
        <fullName evidence="8">PTS EIIB type-4 domain-containing protein</fullName>
    </recommendedName>
</protein>
<dbReference type="GO" id="GO:0005737">
    <property type="term" value="C:cytoplasm"/>
    <property type="evidence" value="ECO:0007669"/>
    <property type="project" value="UniProtKB-SubCell"/>
</dbReference>
<organism evidence="9 10">
    <name type="scientific">Ligilactobacillus pobuzihii</name>
    <dbReference type="NCBI Taxonomy" id="449659"/>
    <lineage>
        <taxon>Bacteria</taxon>
        <taxon>Bacillati</taxon>
        <taxon>Bacillota</taxon>
        <taxon>Bacilli</taxon>
        <taxon>Lactobacillales</taxon>
        <taxon>Lactobacillaceae</taxon>
        <taxon>Ligilactobacillus</taxon>
    </lineage>
</organism>
<evidence type="ECO:0000256" key="7">
    <source>
        <dbReference type="ARBA" id="ARBA00022777"/>
    </source>
</evidence>
<dbReference type="STRING" id="449659.IV66_GL000473"/>
<evidence type="ECO:0000256" key="1">
    <source>
        <dbReference type="ARBA" id="ARBA00004496"/>
    </source>
</evidence>
<dbReference type="Pfam" id="PF03830">
    <property type="entry name" value="PTSIIB_sorb"/>
    <property type="match status" value="1"/>
</dbReference>
<dbReference type="OrthoDB" id="9788818at2"/>
<evidence type="ECO:0000256" key="2">
    <source>
        <dbReference type="ARBA" id="ARBA00022448"/>
    </source>
</evidence>
<name>A0A0R2LIB3_9LACO</name>
<keyword evidence="7" id="KW-0418">Kinase</keyword>
<dbReference type="RefSeq" id="WP_017867008.1">
    <property type="nucleotide sequence ID" value="NZ_BJYB01000023.1"/>
</dbReference>
<sequence>MITLFRIDDRLIHGQVAMAWSRAAKADVIIAVDNTAANNKVQKMALMMAKPSGVGVEIVDTKNFPDIFYKYKHKNVMLVVGNPIEAKTIIDGLDKDTNFAVNLGNLKSGEKKERISESIYVTPEEKDSLNQIKDMGIKIFIQGTPTSKKVYY</sequence>
<evidence type="ECO:0000256" key="4">
    <source>
        <dbReference type="ARBA" id="ARBA00022597"/>
    </source>
</evidence>
<evidence type="ECO:0000256" key="3">
    <source>
        <dbReference type="ARBA" id="ARBA00022490"/>
    </source>
</evidence>
<dbReference type="PATRIC" id="fig|449659.4.peg.475"/>
<dbReference type="Proteomes" id="UP000051886">
    <property type="component" value="Unassembled WGS sequence"/>
</dbReference>
<dbReference type="EMBL" id="JQCN01000011">
    <property type="protein sequence ID" value="KRO01286.1"/>
    <property type="molecule type" value="Genomic_DNA"/>
</dbReference>
<dbReference type="GO" id="GO:0016301">
    <property type="term" value="F:kinase activity"/>
    <property type="evidence" value="ECO:0007669"/>
    <property type="project" value="UniProtKB-KW"/>
</dbReference>
<dbReference type="PROSITE" id="PS51101">
    <property type="entry name" value="PTS_EIIB_TYPE_4"/>
    <property type="match status" value="1"/>
</dbReference>
<evidence type="ECO:0000256" key="5">
    <source>
        <dbReference type="ARBA" id="ARBA00022679"/>
    </source>
</evidence>
<evidence type="ECO:0000256" key="6">
    <source>
        <dbReference type="ARBA" id="ARBA00022683"/>
    </source>
</evidence>
<dbReference type="SUPFAM" id="SSF52728">
    <property type="entry name" value="PTS IIb component"/>
    <property type="match status" value="1"/>
</dbReference>